<organism evidence="1 2">
    <name type="scientific">Salmonirosea aquatica</name>
    <dbReference type="NCBI Taxonomy" id="2654236"/>
    <lineage>
        <taxon>Bacteria</taxon>
        <taxon>Pseudomonadati</taxon>
        <taxon>Bacteroidota</taxon>
        <taxon>Cytophagia</taxon>
        <taxon>Cytophagales</taxon>
        <taxon>Spirosomataceae</taxon>
        <taxon>Salmonirosea</taxon>
    </lineage>
</organism>
<dbReference type="AlphaFoldDB" id="A0A7C9BUM3"/>
<accession>A0A7C9BUM3</accession>
<protein>
    <submittedName>
        <fullName evidence="1">Uncharacterized protein</fullName>
    </submittedName>
</protein>
<dbReference type="Proteomes" id="UP000479293">
    <property type="component" value="Unassembled WGS sequence"/>
</dbReference>
<proteinExistence type="predicted"/>
<gene>
    <name evidence="1" type="ORF">GBK04_23875</name>
</gene>
<dbReference type="RefSeq" id="WP_152764078.1">
    <property type="nucleotide sequence ID" value="NZ_WHLY01000002.1"/>
</dbReference>
<reference evidence="1 2" key="1">
    <citation type="submission" date="2019-10" db="EMBL/GenBank/DDBJ databases">
        <title>Draft Genome Sequence of Cytophagaceae sp. SJW1-29.</title>
        <authorList>
            <person name="Choi A."/>
        </authorList>
    </citation>
    <scope>NUCLEOTIDE SEQUENCE [LARGE SCALE GENOMIC DNA]</scope>
    <source>
        <strain evidence="1 2">SJW1-29</strain>
    </source>
</reference>
<evidence type="ECO:0000313" key="1">
    <source>
        <dbReference type="EMBL" id="MPR36299.1"/>
    </source>
</evidence>
<keyword evidence="2" id="KW-1185">Reference proteome</keyword>
<comment type="caution">
    <text evidence="1">The sequence shown here is derived from an EMBL/GenBank/DDBJ whole genome shotgun (WGS) entry which is preliminary data.</text>
</comment>
<dbReference type="EMBL" id="WHLY01000002">
    <property type="protein sequence ID" value="MPR36299.1"/>
    <property type="molecule type" value="Genomic_DNA"/>
</dbReference>
<evidence type="ECO:0000313" key="2">
    <source>
        <dbReference type="Proteomes" id="UP000479293"/>
    </source>
</evidence>
<sequence>MIRSKYTDEFSNRPILRSKIVKIKLSPPSPRNRNLWILRFYGRDEHQNEKVLGSWFYTTDRKRKDDLYGIMKLIPKDNNLSVIGPTC</sequence>
<name>A0A7C9BUM3_9BACT</name>